<evidence type="ECO:0000256" key="2">
    <source>
        <dbReference type="ARBA" id="ARBA00022741"/>
    </source>
</evidence>
<name>A0A9X1LAZ1_9PROT</name>
<dbReference type="Gene3D" id="3.40.50.300">
    <property type="entry name" value="P-loop containing nucleotide triphosphate hydrolases"/>
    <property type="match status" value="1"/>
</dbReference>
<evidence type="ECO:0000256" key="5">
    <source>
        <dbReference type="ARBA" id="ARBA00023065"/>
    </source>
</evidence>
<evidence type="ECO:0000313" key="8">
    <source>
        <dbReference type="Proteomes" id="UP001139311"/>
    </source>
</evidence>
<proteinExistence type="predicted"/>
<dbReference type="InterPro" id="IPR027417">
    <property type="entry name" value="P-loop_NTPase"/>
</dbReference>
<dbReference type="InterPro" id="IPR003439">
    <property type="entry name" value="ABC_transporter-like_ATP-bd"/>
</dbReference>
<comment type="caution">
    <text evidence="7">The sequence shown here is derived from an EMBL/GenBank/DDBJ whole genome shotgun (WGS) entry which is preliminary data.</text>
</comment>
<reference evidence="7" key="1">
    <citation type="submission" date="2021-10" db="EMBL/GenBank/DDBJ databases">
        <title>Roseicella aerolatum sp. nov., isolated from aerosols of e-waste dismantling site.</title>
        <authorList>
            <person name="Qin T."/>
        </authorList>
    </citation>
    <scope>NUCLEOTIDE SEQUENCE</scope>
    <source>
        <strain evidence="7">GB24</strain>
    </source>
</reference>
<gene>
    <name evidence="7" type="ORF">LHA35_28100</name>
</gene>
<evidence type="ECO:0000313" key="7">
    <source>
        <dbReference type="EMBL" id="MCB4825566.1"/>
    </source>
</evidence>
<keyword evidence="1" id="KW-0813">Transport</keyword>
<feature type="domain" description="ABC transporter" evidence="6">
    <location>
        <begin position="3"/>
        <end position="188"/>
    </location>
</feature>
<dbReference type="InterPro" id="IPR050153">
    <property type="entry name" value="Metal_Ion_Import_ABC"/>
</dbReference>
<dbReference type="PANTHER" id="PTHR42734">
    <property type="entry name" value="METAL TRANSPORT SYSTEM ATP-BINDING PROTEIN TM_0124-RELATED"/>
    <property type="match status" value="1"/>
</dbReference>
<dbReference type="GO" id="GO:0016887">
    <property type="term" value="F:ATP hydrolysis activity"/>
    <property type="evidence" value="ECO:0007669"/>
    <property type="project" value="InterPro"/>
</dbReference>
<dbReference type="PROSITE" id="PS00211">
    <property type="entry name" value="ABC_TRANSPORTER_1"/>
    <property type="match status" value="1"/>
</dbReference>
<keyword evidence="8" id="KW-1185">Reference proteome</keyword>
<dbReference type="SUPFAM" id="SSF52540">
    <property type="entry name" value="P-loop containing nucleoside triphosphate hydrolases"/>
    <property type="match status" value="1"/>
</dbReference>
<dbReference type="PANTHER" id="PTHR42734:SF21">
    <property type="entry name" value="IRON ABC TRANSPORTER, ATP-BINDING PROTEIN"/>
    <property type="match status" value="1"/>
</dbReference>
<keyword evidence="5" id="KW-0406">Ion transport</keyword>
<dbReference type="Proteomes" id="UP001139311">
    <property type="component" value="Unassembled WGS sequence"/>
</dbReference>
<dbReference type="GO" id="GO:0006829">
    <property type="term" value="P:zinc ion transport"/>
    <property type="evidence" value="ECO:0007669"/>
    <property type="project" value="UniProtKB-KW"/>
</dbReference>
<dbReference type="Pfam" id="PF00005">
    <property type="entry name" value="ABC_tran"/>
    <property type="match status" value="1"/>
</dbReference>
<organism evidence="7 8">
    <name type="scientific">Roseicella aerolata</name>
    <dbReference type="NCBI Taxonomy" id="2883479"/>
    <lineage>
        <taxon>Bacteria</taxon>
        <taxon>Pseudomonadati</taxon>
        <taxon>Pseudomonadota</taxon>
        <taxon>Alphaproteobacteria</taxon>
        <taxon>Acetobacterales</taxon>
        <taxon>Roseomonadaceae</taxon>
        <taxon>Roseicella</taxon>
    </lineage>
</organism>
<dbReference type="PROSITE" id="PS50893">
    <property type="entry name" value="ABC_TRANSPORTER_2"/>
    <property type="match status" value="1"/>
</dbReference>
<protein>
    <submittedName>
        <fullName evidence="7">ABC transporter ATP-binding protein</fullName>
    </submittedName>
</protein>
<dbReference type="GO" id="GO:0005524">
    <property type="term" value="F:ATP binding"/>
    <property type="evidence" value="ECO:0007669"/>
    <property type="project" value="UniProtKB-KW"/>
</dbReference>
<evidence type="ECO:0000256" key="1">
    <source>
        <dbReference type="ARBA" id="ARBA00022448"/>
    </source>
</evidence>
<dbReference type="EMBL" id="JAJAQI010000130">
    <property type="protein sequence ID" value="MCB4825566.1"/>
    <property type="molecule type" value="Genomic_DNA"/>
</dbReference>
<keyword evidence="4" id="KW-0862">Zinc</keyword>
<evidence type="ECO:0000259" key="6">
    <source>
        <dbReference type="PROSITE" id="PS50893"/>
    </source>
</evidence>
<keyword evidence="2" id="KW-0547">Nucleotide-binding</keyword>
<sequence>MRLLLEDIGVAYRGFAAVRGVSMEIRRGEIVALLGPNGSGKSSLLRAAAGLQRHSGSVRQEGFLPQQTAFMPQDNGCRAALTVLETVLLGRLRSLAMRVPDGEVARAAAALARLGIAALAPRLLAEISGGQRQLVFLAQLLCAEPAALLLDEPTSALDLRNALELLRLLQRLAELWPKLGDGGLREAAYRGG</sequence>
<evidence type="ECO:0000256" key="3">
    <source>
        <dbReference type="ARBA" id="ARBA00022840"/>
    </source>
</evidence>
<accession>A0A9X1LAZ1</accession>
<keyword evidence="4" id="KW-0864">Zinc transport</keyword>
<evidence type="ECO:0000256" key="4">
    <source>
        <dbReference type="ARBA" id="ARBA00022906"/>
    </source>
</evidence>
<dbReference type="RefSeq" id="WP_226614880.1">
    <property type="nucleotide sequence ID" value="NZ_JAJAQI010000130.1"/>
</dbReference>
<dbReference type="InterPro" id="IPR017871">
    <property type="entry name" value="ABC_transporter-like_CS"/>
</dbReference>
<keyword evidence="3 7" id="KW-0067">ATP-binding</keyword>
<dbReference type="AlphaFoldDB" id="A0A9X1LAZ1"/>